<keyword evidence="2" id="KW-1185">Reference proteome</keyword>
<sequence length="161" mass="17384">MSIHSGLIENFLPLETQAKGQDLNPDPESPQAAGPEDQGAACLHFPGVEPLQAEAMNNYPNGKASQTKGTIAPNEGIIKTPNRGNKIPIISFMSLKSTLVANQEPSLEEDMGLWPNPMTTTLEQDNQVANLRFLTNEKTSVLGAIFLPLNPSAQISWPHIS</sequence>
<accession>A0ACC2U463</accession>
<dbReference type="EMBL" id="QTSX02001466">
    <property type="protein sequence ID" value="KAJ9081620.1"/>
    <property type="molecule type" value="Genomic_DNA"/>
</dbReference>
<organism evidence="1 2">
    <name type="scientific">Entomophthora muscae</name>
    <dbReference type="NCBI Taxonomy" id="34485"/>
    <lineage>
        <taxon>Eukaryota</taxon>
        <taxon>Fungi</taxon>
        <taxon>Fungi incertae sedis</taxon>
        <taxon>Zoopagomycota</taxon>
        <taxon>Entomophthoromycotina</taxon>
        <taxon>Entomophthoromycetes</taxon>
        <taxon>Entomophthorales</taxon>
        <taxon>Entomophthoraceae</taxon>
        <taxon>Entomophthora</taxon>
    </lineage>
</organism>
<protein>
    <submittedName>
        <fullName evidence="1">Uncharacterized protein</fullName>
    </submittedName>
</protein>
<evidence type="ECO:0000313" key="1">
    <source>
        <dbReference type="EMBL" id="KAJ9081620.1"/>
    </source>
</evidence>
<reference evidence="1" key="1">
    <citation type="submission" date="2022-04" db="EMBL/GenBank/DDBJ databases">
        <title>Genome of the entomopathogenic fungus Entomophthora muscae.</title>
        <authorList>
            <person name="Elya C."/>
            <person name="Lovett B.R."/>
            <person name="Lee E."/>
            <person name="Macias A.M."/>
            <person name="Hajek A.E."/>
            <person name="De Bivort B.L."/>
            <person name="Kasson M.T."/>
            <person name="De Fine Licht H.H."/>
            <person name="Stajich J.E."/>
        </authorList>
    </citation>
    <scope>NUCLEOTIDE SEQUENCE</scope>
    <source>
        <strain evidence="1">Berkeley</strain>
    </source>
</reference>
<evidence type="ECO:0000313" key="2">
    <source>
        <dbReference type="Proteomes" id="UP001165960"/>
    </source>
</evidence>
<gene>
    <name evidence="1" type="ORF">DSO57_1012736</name>
</gene>
<name>A0ACC2U463_9FUNG</name>
<comment type="caution">
    <text evidence="1">The sequence shown here is derived from an EMBL/GenBank/DDBJ whole genome shotgun (WGS) entry which is preliminary data.</text>
</comment>
<proteinExistence type="predicted"/>
<dbReference type="Proteomes" id="UP001165960">
    <property type="component" value="Unassembled WGS sequence"/>
</dbReference>